<organism evidence="1 2">
    <name type="scientific">Dufourea novaeangliae</name>
    <name type="common">Sweat bee</name>
    <dbReference type="NCBI Taxonomy" id="178035"/>
    <lineage>
        <taxon>Eukaryota</taxon>
        <taxon>Metazoa</taxon>
        <taxon>Ecdysozoa</taxon>
        <taxon>Arthropoda</taxon>
        <taxon>Hexapoda</taxon>
        <taxon>Insecta</taxon>
        <taxon>Pterygota</taxon>
        <taxon>Neoptera</taxon>
        <taxon>Endopterygota</taxon>
        <taxon>Hymenoptera</taxon>
        <taxon>Apocrita</taxon>
        <taxon>Aculeata</taxon>
        <taxon>Apoidea</taxon>
        <taxon>Anthophila</taxon>
        <taxon>Halictidae</taxon>
        <taxon>Rophitinae</taxon>
        <taxon>Dufourea</taxon>
    </lineage>
</organism>
<dbReference type="EMBL" id="KQ435007">
    <property type="protein sequence ID" value="KZC13634.1"/>
    <property type="molecule type" value="Genomic_DNA"/>
</dbReference>
<proteinExistence type="predicted"/>
<sequence>MIQSGYFLLQKSRFCLPNAISHDTRYYILATYLFFLHNQRIRSSICFVSNSKITLTYR</sequence>
<dbReference type="AlphaFoldDB" id="A0A154PQH8"/>
<gene>
    <name evidence="1" type="ORF">WN55_05186</name>
</gene>
<name>A0A154PQH8_DUFNO</name>
<dbReference type="Proteomes" id="UP000076502">
    <property type="component" value="Unassembled WGS sequence"/>
</dbReference>
<protein>
    <submittedName>
        <fullName evidence="1">Uncharacterized protein</fullName>
    </submittedName>
</protein>
<keyword evidence="2" id="KW-1185">Reference proteome</keyword>
<evidence type="ECO:0000313" key="1">
    <source>
        <dbReference type="EMBL" id="KZC13634.1"/>
    </source>
</evidence>
<evidence type="ECO:0000313" key="2">
    <source>
        <dbReference type="Proteomes" id="UP000076502"/>
    </source>
</evidence>
<accession>A0A154PQH8</accession>
<reference evidence="1 2" key="1">
    <citation type="submission" date="2015-07" db="EMBL/GenBank/DDBJ databases">
        <title>The genome of Dufourea novaeangliae.</title>
        <authorList>
            <person name="Pan H."/>
            <person name="Kapheim K."/>
        </authorList>
    </citation>
    <scope>NUCLEOTIDE SEQUENCE [LARGE SCALE GENOMIC DNA]</scope>
    <source>
        <strain evidence="1">0120121106</strain>
        <tissue evidence="1">Whole body</tissue>
    </source>
</reference>